<dbReference type="OrthoDB" id="9806179at2"/>
<dbReference type="Pfam" id="PF13192">
    <property type="entry name" value="Thioredoxin_3"/>
    <property type="match status" value="1"/>
</dbReference>
<dbReference type="InterPro" id="IPR012336">
    <property type="entry name" value="Thioredoxin-like_fold"/>
</dbReference>
<dbReference type="Pfam" id="PF07992">
    <property type="entry name" value="Pyr_redox_2"/>
    <property type="match status" value="1"/>
</dbReference>
<dbReference type="InterPro" id="IPR023753">
    <property type="entry name" value="FAD/NAD-binding_dom"/>
</dbReference>
<keyword evidence="2" id="KW-0560">Oxidoreductase</keyword>
<dbReference type="Gene3D" id="3.40.30.80">
    <property type="match status" value="1"/>
</dbReference>
<evidence type="ECO:0000313" key="5">
    <source>
        <dbReference type="EMBL" id="RHF53289.1"/>
    </source>
</evidence>
<organism evidence="5 6">
    <name type="scientific">Mitsuokella multacida</name>
    <dbReference type="NCBI Taxonomy" id="52226"/>
    <lineage>
        <taxon>Bacteria</taxon>
        <taxon>Bacillati</taxon>
        <taxon>Bacillota</taxon>
        <taxon>Negativicutes</taxon>
        <taxon>Selenomonadales</taxon>
        <taxon>Selenomonadaceae</taxon>
        <taxon>Mitsuokella</taxon>
    </lineage>
</organism>
<dbReference type="GO" id="GO:0016491">
    <property type="term" value="F:oxidoreductase activity"/>
    <property type="evidence" value="ECO:0007669"/>
    <property type="project" value="UniProtKB-KW"/>
</dbReference>
<sequence length="557" mass="60086">MTEVPAKAPARELYDVIVIGGGPAGLTAAIYLARACYRVLVIEKEHFGGQITITDRVVNYPGIASISGAALTENMRQQAEAFGAEFKIAEVTALDMSGDIKTLHTTQGILSCFGVLLAAGARPRSAGFTGEEAFRGRGVAYCATCDGEFFRGKQVFVVGGGYAAAEESVFLTKYASHVTCLVRGDDFSCAKATADEARNHPDITVRTHTVVESVEGDTLLRRLTCRDTETGETKTYDAGKDTFGVFVFAGYEPATELIRGIAELDPKGYVITDASMKTSCDGLYAAGDIRIKPLRQCITAAGDGALAATELERYALQMQKKTGIRPLRPAVAEPEEPAAESASSQLFQPEIVRQLQTVFARMERGLELRLYLDDSAKSGELASYVDELARLTDKIQVVRMPAEEAAAEDERPCVRVFCGGKPVGIAFHGVPGGHEFTSFVLGLYNAAGPGQALDESLRQRLLDWDTPCHLRIFVSLSCTLCPELVTAAQRLATLNPRITTDVYDLNLYPSLREAYQVMSVPCFLINEDGPHFGKKTAAQLLDLMEAARAAGRCSASD</sequence>
<comment type="caution">
    <text evidence="5">The sequence shown here is derived from an EMBL/GenBank/DDBJ whole genome shotgun (WGS) entry which is preliminary data.</text>
</comment>
<dbReference type="RefSeq" id="WP_118174225.1">
    <property type="nucleotide sequence ID" value="NZ_JAQEAO010000049.1"/>
</dbReference>
<dbReference type="PRINTS" id="PR00368">
    <property type="entry name" value="FADPNR"/>
</dbReference>
<name>A0A414NZI2_9FIRM</name>
<feature type="domain" description="FAD/NAD(P)-binding" evidence="3">
    <location>
        <begin position="14"/>
        <end position="303"/>
    </location>
</feature>
<dbReference type="PANTHER" id="PTHR48105">
    <property type="entry name" value="THIOREDOXIN REDUCTASE 1-RELATED-RELATED"/>
    <property type="match status" value="1"/>
</dbReference>
<dbReference type="SUPFAM" id="SSF52833">
    <property type="entry name" value="Thioredoxin-like"/>
    <property type="match status" value="2"/>
</dbReference>
<protein>
    <submittedName>
        <fullName evidence="5">FAD-dependent oxidoreductase</fullName>
    </submittedName>
</protein>
<dbReference type="InterPro" id="IPR050097">
    <property type="entry name" value="Ferredoxin-NADP_redctase_2"/>
</dbReference>
<evidence type="ECO:0000313" key="6">
    <source>
        <dbReference type="Proteomes" id="UP000283442"/>
    </source>
</evidence>
<reference evidence="5 6" key="1">
    <citation type="submission" date="2018-08" db="EMBL/GenBank/DDBJ databases">
        <title>A genome reference for cultivated species of the human gut microbiota.</title>
        <authorList>
            <person name="Zou Y."/>
            <person name="Xue W."/>
            <person name="Luo G."/>
        </authorList>
    </citation>
    <scope>NUCLEOTIDE SEQUENCE [LARGE SCALE GENOMIC DNA]</scope>
    <source>
        <strain evidence="5 6">AM25-21AC</strain>
    </source>
</reference>
<dbReference type="PRINTS" id="PR00469">
    <property type="entry name" value="PNDRDTASEII"/>
</dbReference>
<proteinExistence type="predicted"/>
<keyword evidence="1" id="KW-0285">Flavoprotein</keyword>
<dbReference type="Gene3D" id="3.50.50.60">
    <property type="entry name" value="FAD/NAD(P)-binding domain"/>
    <property type="match status" value="2"/>
</dbReference>
<feature type="domain" description="Thioredoxin-like fold" evidence="4">
    <location>
        <begin position="470"/>
        <end position="539"/>
    </location>
</feature>
<evidence type="ECO:0000259" key="4">
    <source>
        <dbReference type="Pfam" id="PF13192"/>
    </source>
</evidence>
<evidence type="ECO:0000256" key="2">
    <source>
        <dbReference type="ARBA" id="ARBA00023002"/>
    </source>
</evidence>
<evidence type="ECO:0000259" key="3">
    <source>
        <dbReference type="Pfam" id="PF07992"/>
    </source>
</evidence>
<dbReference type="SUPFAM" id="SSF51905">
    <property type="entry name" value="FAD/NAD(P)-binding domain"/>
    <property type="match status" value="1"/>
</dbReference>
<gene>
    <name evidence="5" type="ORF">DW674_00015</name>
</gene>
<accession>A0A414NZI2</accession>
<dbReference type="CDD" id="cd02974">
    <property type="entry name" value="AhpF_NTD_N"/>
    <property type="match status" value="1"/>
</dbReference>
<dbReference type="AlphaFoldDB" id="A0A414NZI2"/>
<dbReference type="InterPro" id="IPR036188">
    <property type="entry name" value="FAD/NAD-bd_sf"/>
</dbReference>
<dbReference type="Proteomes" id="UP000283442">
    <property type="component" value="Unassembled WGS sequence"/>
</dbReference>
<dbReference type="InterPro" id="IPR044142">
    <property type="entry name" value="AhpF_NTD_N"/>
</dbReference>
<dbReference type="EMBL" id="QRHE01000001">
    <property type="protein sequence ID" value="RHF53289.1"/>
    <property type="molecule type" value="Genomic_DNA"/>
</dbReference>
<dbReference type="InterPro" id="IPR036249">
    <property type="entry name" value="Thioredoxin-like_sf"/>
</dbReference>
<evidence type="ECO:0000256" key="1">
    <source>
        <dbReference type="ARBA" id="ARBA00022630"/>
    </source>
</evidence>